<protein>
    <recommendedName>
        <fullName evidence="2">alpha-L-fucosidase</fullName>
        <ecNumber evidence="2">3.2.1.51</ecNumber>
    </recommendedName>
</protein>
<dbReference type="EMBL" id="JAZHXJ010003371">
    <property type="protein sequence ID" value="KAL1835215.1"/>
    <property type="molecule type" value="Genomic_DNA"/>
</dbReference>
<evidence type="ECO:0000256" key="6">
    <source>
        <dbReference type="SAM" id="MobiDB-lite"/>
    </source>
</evidence>
<keyword evidence="4" id="KW-0378">Hydrolase</keyword>
<keyword evidence="9" id="KW-1185">Reference proteome</keyword>
<evidence type="ECO:0000256" key="2">
    <source>
        <dbReference type="ARBA" id="ARBA00012662"/>
    </source>
</evidence>
<feature type="region of interest" description="Disordered" evidence="6">
    <location>
        <begin position="228"/>
        <end position="249"/>
    </location>
</feature>
<dbReference type="InterPro" id="IPR057739">
    <property type="entry name" value="Glyco_hydro_29_N"/>
</dbReference>
<dbReference type="EC" id="3.2.1.51" evidence="2"/>
<comment type="caution">
    <text evidence="8">The sequence shown here is derived from an EMBL/GenBank/DDBJ whole genome shotgun (WGS) entry which is preliminary data.</text>
</comment>
<evidence type="ECO:0000256" key="3">
    <source>
        <dbReference type="ARBA" id="ARBA00022729"/>
    </source>
</evidence>
<evidence type="ECO:0000313" key="9">
    <source>
        <dbReference type="Proteomes" id="UP001586593"/>
    </source>
</evidence>
<proteinExistence type="inferred from homology"/>
<keyword evidence="3" id="KW-0732">Signal</keyword>
<reference evidence="8 9" key="1">
    <citation type="journal article" date="2024" name="Commun. Biol.">
        <title>Comparative genomic analysis of thermophilic fungi reveals convergent evolutionary adaptations and gene losses.</title>
        <authorList>
            <person name="Steindorff A.S."/>
            <person name="Aguilar-Pontes M.V."/>
            <person name="Robinson A.J."/>
            <person name="Andreopoulos B."/>
            <person name="LaButti K."/>
            <person name="Kuo A."/>
            <person name="Mondo S."/>
            <person name="Riley R."/>
            <person name="Otillar R."/>
            <person name="Haridas S."/>
            <person name="Lipzen A."/>
            <person name="Grimwood J."/>
            <person name="Schmutz J."/>
            <person name="Clum A."/>
            <person name="Reid I.D."/>
            <person name="Moisan M.C."/>
            <person name="Butler G."/>
            <person name="Nguyen T.T.M."/>
            <person name="Dewar K."/>
            <person name="Conant G."/>
            <person name="Drula E."/>
            <person name="Henrissat B."/>
            <person name="Hansel C."/>
            <person name="Singer S."/>
            <person name="Hutchinson M.I."/>
            <person name="de Vries R.P."/>
            <person name="Natvig D.O."/>
            <person name="Powell A.J."/>
            <person name="Tsang A."/>
            <person name="Grigoriev I.V."/>
        </authorList>
    </citation>
    <scope>NUCLEOTIDE SEQUENCE [LARGE SCALE GENOMIC DNA]</scope>
    <source>
        <strain evidence="8 9">ATCC 24622</strain>
    </source>
</reference>
<dbReference type="InterPro" id="IPR000933">
    <property type="entry name" value="Glyco_hydro_29"/>
</dbReference>
<dbReference type="Gene3D" id="3.20.20.80">
    <property type="entry name" value="Glycosidases"/>
    <property type="match status" value="1"/>
</dbReference>
<evidence type="ECO:0000256" key="5">
    <source>
        <dbReference type="ARBA" id="ARBA00023295"/>
    </source>
</evidence>
<feature type="domain" description="Glycoside hydrolase family 29 N-terminal" evidence="7">
    <location>
        <begin position="4"/>
        <end position="224"/>
    </location>
</feature>
<dbReference type="Pfam" id="PF01120">
    <property type="entry name" value="Alpha_L_fucos"/>
    <property type="match status" value="1"/>
</dbReference>
<dbReference type="InterPro" id="IPR017853">
    <property type="entry name" value="GH"/>
</dbReference>
<evidence type="ECO:0000313" key="8">
    <source>
        <dbReference type="EMBL" id="KAL1835215.1"/>
    </source>
</evidence>
<evidence type="ECO:0000256" key="1">
    <source>
        <dbReference type="ARBA" id="ARBA00007951"/>
    </source>
</evidence>
<evidence type="ECO:0000259" key="7">
    <source>
        <dbReference type="Pfam" id="PF01120"/>
    </source>
</evidence>
<gene>
    <name evidence="8" type="ORF">VTK73DRAFT_5996</name>
</gene>
<organism evidence="8 9">
    <name type="scientific">Phialemonium thermophilum</name>
    <dbReference type="NCBI Taxonomy" id="223376"/>
    <lineage>
        <taxon>Eukaryota</taxon>
        <taxon>Fungi</taxon>
        <taxon>Dikarya</taxon>
        <taxon>Ascomycota</taxon>
        <taxon>Pezizomycotina</taxon>
        <taxon>Sordariomycetes</taxon>
        <taxon>Sordariomycetidae</taxon>
        <taxon>Cephalothecales</taxon>
        <taxon>Cephalothecaceae</taxon>
        <taxon>Phialemonium</taxon>
    </lineage>
</organism>
<feature type="compositionally biased region" description="Low complexity" evidence="6">
    <location>
        <begin position="229"/>
        <end position="249"/>
    </location>
</feature>
<dbReference type="SUPFAM" id="SSF51445">
    <property type="entry name" value="(Trans)glycosidases"/>
    <property type="match status" value="1"/>
</dbReference>
<dbReference type="PANTHER" id="PTHR10030">
    <property type="entry name" value="ALPHA-L-FUCOSIDASE"/>
    <property type="match status" value="1"/>
</dbReference>
<accession>A0ABR3V063</accession>
<dbReference type="Proteomes" id="UP001586593">
    <property type="component" value="Unassembled WGS sequence"/>
</dbReference>
<sequence>MYAHDVPPWYSGGKYGIFIHWGVYSVPGWGNTGKRENYAEWYWWSMNKGPNTTDQTWEYNLATYGPDHNYDDFIPDFTASAFDPKEWVDLFADAGANYFVLVSKHHDGYALFDLPAHVSQRHSMALPPHRNLLGELFDAAERYQPHLHHATYFSLPEWFNPAYAPYGFGQWPGGNATNPYTNATLPYTGFVPVADYVTDVQLPEMLALSEAGTEIMWCDIGGPNRTTECSPTTAAARPATSTRPSTRATRTCRCASGRAAWAWTPTATATTAPRPTTST</sequence>
<keyword evidence="5" id="KW-0326">Glycosidase</keyword>
<name>A0ABR3V063_9PEZI</name>
<evidence type="ECO:0000256" key="4">
    <source>
        <dbReference type="ARBA" id="ARBA00022801"/>
    </source>
</evidence>
<dbReference type="SMART" id="SM00812">
    <property type="entry name" value="Alpha_L_fucos"/>
    <property type="match status" value="1"/>
</dbReference>
<dbReference type="PANTHER" id="PTHR10030:SF37">
    <property type="entry name" value="ALPHA-L-FUCOSIDASE-RELATED"/>
    <property type="match status" value="1"/>
</dbReference>
<comment type="similarity">
    <text evidence="1">Belongs to the glycosyl hydrolase 29 family.</text>
</comment>